<dbReference type="RefSeq" id="WP_089385871.1">
    <property type="nucleotide sequence ID" value="NZ_FZNQ01000027.1"/>
</dbReference>
<feature type="transmembrane region" description="Helical" evidence="1">
    <location>
        <begin position="44"/>
        <end position="64"/>
    </location>
</feature>
<evidence type="ECO:0000313" key="3">
    <source>
        <dbReference type="EMBL" id="SNR64572.1"/>
    </source>
</evidence>
<feature type="transmembrane region" description="Helical" evidence="1">
    <location>
        <begin position="94"/>
        <end position="122"/>
    </location>
</feature>
<protein>
    <recommendedName>
        <fullName evidence="2">DUF7847 domain-containing protein</fullName>
    </recommendedName>
</protein>
<dbReference type="Pfam" id="PF25231">
    <property type="entry name" value="DUF7847"/>
    <property type="match status" value="1"/>
</dbReference>
<feature type="transmembrane region" description="Helical" evidence="1">
    <location>
        <begin position="134"/>
        <end position="159"/>
    </location>
</feature>
<keyword evidence="1" id="KW-1133">Transmembrane helix</keyword>
<dbReference type="Proteomes" id="UP000198397">
    <property type="component" value="Unassembled WGS sequence"/>
</dbReference>
<organism evidence="3 4">
    <name type="scientific">Halorubrum vacuolatum</name>
    <name type="common">Natronobacterium vacuolatum</name>
    <dbReference type="NCBI Taxonomy" id="63740"/>
    <lineage>
        <taxon>Archaea</taxon>
        <taxon>Methanobacteriati</taxon>
        <taxon>Methanobacteriota</taxon>
        <taxon>Stenosarchaea group</taxon>
        <taxon>Halobacteria</taxon>
        <taxon>Halobacteriales</taxon>
        <taxon>Haloferacaceae</taxon>
        <taxon>Halorubrum</taxon>
    </lineage>
</organism>
<dbReference type="EMBL" id="FZNQ01000027">
    <property type="protein sequence ID" value="SNR64572.1"/>
    <property type="molecule type" value="Genomic_DNA"/>
</dbReference>
<gene>
    <name evidence="3" type="ORF">SAMN06264855_1274</name>
</gene>
<reference evidence="3 4" key="1">
    <citation type="submission" date="2017-06" db="EMBL/GenBank/DDBJ databases">
        <authorList>
            <person name="Kim H.J."/>
            <person name="Triplett B.A."/>
        </authorList>
    </citation>
    <scope>NUCLEOTIDE SEQUENCE [LARGE SCALE GENOMIC DNA]</scope>
    <source>
        <strain evidence="3 4">DSM 8800</strain>
    </source>
</reference>
<keyword evidence="1" id="KW-0472">Membrane</keyword>
<dbReference type="InterPro" id="IPR057169">
    <property type="entry name" value="DUF7847"/>
</dbReference>
<proteinExistence type="predicted"/>
<feature type="transmembrane region" description="Helical" evidence="1">
    <location>
        <begin position="231"/>
        <end position="254"/>
    </location>
</feature>
<accession>A0A238Y0S6</accession>
<keyword evidence="4" id="KW-1185">Reference proteome</keyword>
<sequence>MGPALDSLHGIRRIAHRTPATLAAVGVLGMIALVASAVTSVAPILGWLLGIPVLAFGLGAAYAVTDHGLFTGALSTEVGVDLVRERWLSLLGAYALLVVLWLTALVVLFALILVLVIAGALVSSAVDLPEIATVVPFGLLLIMFGGVYFCSAMVTQFLFPAVAINGDPAVDAVKSAIRVVRDAPASVAGFTVIRVALEYGLIVVGLAVIVAVGALDPLITDVLAGAADPGFLVEAVDIVGVLAVLTVLLSSVAIGQALRITYTTAFFTGEIRG</sequence>
<feature type="transmembrane region" description="Helical" evidence="1">
    <location>
        <begin position="20"/>
        <end position="38"/>
    </location>
</feature>
<name>A0A238Y0S6_HALVU</name>
<evidence type="ECO:0000259" key="2">
    <source>
        <dbReference type="Pfam" id="PF25231"/>
    </source>
</evidence>
<evidence type="ECO:0000313" key="4">
    <source>
        <dbReference type="Proteomes" id="UP000198397"/>
    </source>
</evidence>
<dbReference type="AlphaFoldDB" id="A0A238Y0S6"/>
<keyword evidence="1" id="KW-0812">Transmembrane</keyword>
<evidence type="ECO:0000256" key="1">
    <source>
        <dbReference type="SAM" id="Phobius"/>
    </source>
</evidence>
<feature type="transmembrane region" description="Helical" evidence="1">
    <location>
        <begin position="199"/>
        <end position="219"/>
    </location>
</feature>
<feature type="domain" description="DUF7847" evidence="2">
    <location>
        <begin position="10"/>
        <end position="268"/>
    </location>
</feature>